<accession>A0A0A9EVR6</accession>
<dbReference type="EMBL" id="GBRH01193036">
    <property type="protein sequence ID" value="JAE04860.1"/>
    <property type="molecule type" value="Transcribed_RNA"/>
</dbReference>
<reference evidence="1" key="2">
    <citation type="journal article" date="2015" name="Data Brief">
        <title>Shoot transcriptome of the giant reed, Arundo donax.</title>
        <authorList>
            <person name="Barrero R.A."/>
            <person name="Guerrero F.D."/>
            <person name="Moolhuijzen P."/>
            <person name="Goolsby J.A."/>
            <person name="Tidwell J."/>
            <person name="Bellgard S.E."/>
            <person name="Bellgard M.I."/>
        </authorList>
    </citation>
    <scope>NUCLEOTIDE SEQUENCE</scope>
    <source>
        <tissue evidence="1">Shoot tissue taken approximately 20 cm above the soil surface</tissue>
    </source>
</reference>
<reference evidence="1" key="1">
    <citation type="submission" date="2014-09" db="EMBL/GenBank/DDBJ databases">
        <authorList>
            <person name="Magalhaes I.L.F."/>
            <person name="Oliveira U."/>
            <person name="Santos F.R."/>
            <person name="Vidigal T.H.D.A."/>
            <person name="Brescovit A.D."/>
            <person name="Santos A.J."/>
        </authorList>
    </citation>
    <scope>NUCLEOTIDE SEQUENCE</scope>
    <source>
        <tissue evidence="1">Shoot tissue taken approximately 20 cm above the soil surface</tissue>
    </source>
</reference>
<proteinExistence type="predicted"/>
<sequence length="39" mass="4442">MRLDICATSIKQLESRRVQGSLQDLVWPALPALVHHVFI</sequence>
<name>A0A0A9EVR6_ARUDO</name>
<evidence type="ECO:0000313" key="1">
    <source>
        <dbReference type="EMBL" id="JAE04860.1"/>
    </source>
</evidence>
<protein>
    <submittedName>
        <fullName evidence="1">Uncharacterized protein</fullName>
    </submittedName>
</protein>
<organism evidence="1">
    <name type="scientific">Arundo donax</name>
    <name type="common">Giant reed</name>
    <name type="synonym">Donax arundinaceus</name>
    <dbReference type="NCBI Taxonomy" id="35708"/>
    <lineage>
        <taxon>Eukaryota</taxon>
        <taxon>Viridiplantae</taxon>
        <taxon>Streptophyta</taxon>
        <taxon>Embryophyta</taxon>
        <taxon>Tracheophyta</taxon>
        <taxon>Spermatophyta</taxon>
        <taxon>Magnoliopsida</taxon>
        <taxon>Liliopsida</taxon>
        <taxon>Poales</taxon>
        <taxon>Poaceae</taxon>
        <taxon>PACMAD clade</taxon>
        <taxon>Arundinoideae</taxon>
        <taxon>Arundineae</taxon>
        <taxon>Arundo</taxon>
    </lineage>
</organism>
<dbReference type="AlphaFoldDB" id="A0A0A9EVR6"/>